<organism evidence="4 5">
    <name type="scientific">Peredibacter starrii</name>
    <dbReference type="NCBI Taxonomy" id="28202"/>
    <lineage>
        <taxon>Bacteria</taxon>
        <taxon>Pseudomonadati</taxon>
        <taxon>Bdellovibrionota</taxon>
        <taxon>Bacteriovoracia</taxon>
        <taxon>Bacteriovoracales</taxon>
        <taxon>Bacteriovoracaceae</taxon>
        <taxon>Peredibacter</taxon>
    </lineage>
</organism>
<evidence type="ECO:0000313" key="4">
    <source>
        <dbReference type="EMBL" id="WPU66137.1"/>
    </source>
</evidence>
<gene>
    <name evidence="4" type="ORF">SOO65_05200</name>
</gene>
<dbReference type="Pfam" id="PF02470">
    <property type="entry name" value="MlaD"/>
    <property type="match status" value="1"/>
</dbReference>
<feature type="compositionally biased region" description="Polar residues" evidence="1">
    <location>
        <begin position="331"/>
        <end position="342"/>
    </location>
</feature>
<dbReference type="EMBL" id="CP139487">
    <property type="protein sequence ID" value="WPU66137.1"/>
    <property type="molecule type" value="Genomic_DNA"/>
</dbReference>
<evidence type="ECO:0000313" key="5">
    <source>
        <dbReference type="Proteomes" id="UP001324634"/>
    </source>
</evidence>
<feature type="signal peptide" evidence="2">
    <location>
        <begin position="1"/>
        <end position="15"/>
    </location>
</feature>
<proteinExistence type="predicted"/>
<feature type="domain" description="Mce/MlaD" evidence="3">
    <location>
        <begin position="34"/>
        <end position="108"/>
    </location>
</feature>
<evidence type="ECO:0000256" key="1">
    <source>
        <dbReference type="SAM" id="MobiDB-lite"/>
    </source>
</evidence>
<dbReference type="PANTHER" id="PTHR33371:SF4">
    <property type="entry name" value="INTERMEMBRANE PHOSPHOLIPID TRANSPORT SYSTEM BINDING PROTEIN MLAD"/>
    <property type="match status" value="1"/>
</dbReference>
<sequence>MNPLKVGLLTLAAMASVVVMSLKITQNQSGFGKHVTYKTLVKDASGIFEKTPIKVAGINAGKIKSIELAGRDALITFEIQEKVRVTPNAKLKIKSVGLLGDKFIDIDLGAETDKRLEEGSFISTEGGEGFDSLAKDASAVLKDVKEITAGIKEALRDDEGRNVVKQIVENINEVTASLRRITDNNEEKVNKIIDDIEQLSSQLAHETDRYQKDSLMADLSKIGPILDKVDATVSDLRVIVADVKDGKGTVGKLLRDDAVVDQVSQTLSSVNRLVNRINNIEADIGLSTGANTRTGSDTRFDLDIYPAPERFFRLGIVTNDFGPQSEKETDTFTSTNGGPETKTSVRKINKDDFKFNFQIGRRIQRFGLRAGLIESTGGVGVDYFFPDWGIRTGMELFDYQKDAGPNLRLMGEFKIWNVLFARVAGEDLISKDGKQSATISMGLRFSDQDLAALIGIFAR</sequence>
<feature type="region of interest" description="Disordered" evidence="1">
    <location>
        <begin position="325"/>
        <end position="344"/>
    </location>
</feature>
<reference evidence="4 5" key="1">
    <citation type="submission" date="2023-11" db="EMBL/GenBank/DDBJ databases">
        <title>Peredibacter starrii A3.12.</title>
        <authorList>
            <person name="Mitchell R.J."/>
        </authorList>
    </citation>
    <scope>NUCLEOTIDE SEQUENCE [LARGE SCALE GENOMIC DNA]</scope>
    <source>
        <strain evidence="4 5">A3.12</strain>
    </source>
</reference>
<evidence type="ECO:0000256" key="2">
    <source>
        <dbReference type="SAM" id="SignalP"/>
    </source>
</evidence>
<evidence type="ECO:0000259" key="3">
    <source>
        <dbReference type="Pfam" id="PF02470"/>
    </source>
</evidence>
<dbReference type="GO" id="GO:0005543">
    <property type="term" value="F:phospholipid binding"/>
    <property type="evidence" value="ECO:0007669"/>
    <property type="project" value="TreeGrafter"/>
</dbReference>
<dbReference type="GO" id="GO:0005548">
    <property type="term" value="F:phospholipid transporter activity"/>
    <property type="evidence" value="ECO:0007669"/>
    <property type="project" value="TreeGrafter"/>
</dbReference>
<protein>
    <submittedName>
        <fullName evidence="4">MlaD family protein</fullName>
    </submittedName>
</protein>
<dbReference type="AlphaFoldDB" id="A0AAX4HSA9"/>
<dbReference type="InterPro" id="IPR003399">
    <property type="entry name" value="Mce/MlaD"/>
</dbReference>
<keyword evidence="2" id="KW-0732">Signal</keyword>
<dbReference type="RefSeq" id="WP_321398012.1">
    <property type="nucleotide sequence ID" value="NZ_CP139487.1"/>
</dbReference>
<dbReference type="InterPro" id="IPR052336">
    <property type="entry name" value="MlaD_Phospholipid_Transporter"/>
</dbReference>
<feature type="chain" id="PRO_5043904105" evidence="2">
    <location>
        <begin position="16"/>
        <end position="459"/>
    </location>
</feature>
<dbReference type="KEGG" id="psti:SOO65_05200"/>
<accession>A0AAX4HSA9</accession>
<dbReference type="Proteomes" id="UP001324634">
    <property type="component" value="Chromosome"/>
</dbReference>
<keyword evidence="5" id="KW-1185">Reference proteome</keyword>
<name>A0AAX4HSA9_9BACT</name>
<dbReference type="PANTHER" id="PTHR33371">
    <property type="entry name" value="INTERMEMBRANE PHOSPHOLIPID TRANSPORT SYSTEM BINDING PROTEIN MLAD-RELATED"/>
    <property type="match status" value="1"/>
</dbReference>